<protein>
    <submittedName>
        <fullName evidence="1">Uncharacterized protein</fullName>
    </submittedName>
</protein>
<accession>A0A4S2MYU7</accession>
<evidence type="ECO:0000313" key="2">
    <source>
        <dbReference type="Proteomes" id="UP000298138"/>
    </source>
</evidence>
<dbReference type="EMBL" id="ML220117">
    <property type="protein sequence ID" value="TGZ81784.1"/>
    <property type="molecule type" value="Genomic_DNA"/>
</dbReference>
<reference evidence="1 2" key="1">
    <citation type="submission" date="2019-04" db="EMBL/GenBank/DDBJ databases">
        <title>Comparative genomics and transcriptomics to analyze fruiting body development in filamentous ascomycetes.</title>
        <authorList>
            <consortium name="DOE Joint Genome Institute"/>
            <person name="Lutkenhaus R."/>
            <person name="Traeger S."/>
            <person name="Breuer J."/>
            <person name="Kuo A."/>
            <person name="Lipzen A."/>
            <person name="Pangilinan J."/>
            <person name="Dilworth D."/>
            <person name="Sandor L."/>
            <person name="Poggeler S."/>
            <person name="Barry K."/>
            <person name="Grigoriev I.V."/>
            <person name="Nowrousian M."/>
        </authorList>
    </citation>
    <scope>NUCLEOTIDE SEQUENCE [LARGE SCALE GENOMIC DNA]</scope>
    <source>
        <strain evidence="1 2">CBS 389.68</strain>
    </source>
</reference>
<evidence type="ECO:0000313" key="1">
    <source>
        <dbReference type="EMBL" id="TGZ81784.1"/>
    </source>
</evidence>
<dbReference type="Proteomes" id="UP000298138">
    <property type="component" value="Unassembled WGS sequence"/>
</dbReference>
<organism evidence="1 2">
    <name type="scientific">Ascodesmis nigricans</name>
    <dbReference type="NCBI Taxonomy" id="341454"/>
    <lineage>
        <taxon>Eukaryota</taxon>
        <taxon>Fungi</taxon>
        <taxon>Dikarya</taxon>
        <taxon>Ascomycota</taxon>
        <taxon>Pezizomycotina</taxon>
        <taxon>Pezizomycetes</taxon>
        <taxon>Pezizales</taxon>
        <taxon>Ascodesmidaceae</taxon>
        <taxon>Ascodesmis</taxon>
    </lineage>
</organism>
<name>A0A4S2MYU7_9PEZI</name>
<sequence length="74" mass="7987">MPGANGFCLLAATLREKTMCTPERAQERSPRILNDLRSAPDQRAVSTVHHSTASPSGLFRISGVAGTVDIRHND</sequence>
<dbReference type="InParanoid" id="A0A4S2MYU7"/>
<gene>
    <name evidence="1" type="ORF">EX30DRAFT_232786</name>
</gene>
<keyword evidence="2" id="KW-1185">Reference proteome</keyword>
<proteinExistence type="predicted"/>
<dbReference type="AlphaFoldDB" id="A0A4S2MYU7"/>